<dbReference type="PANTHER" id="PTHR42791">
    <property type="entry name" value="GNAT FAMILY ACETYLTRANSFERASE"/>
    <property type="match status" value="1"/>
</dbReference>
<dbReference type="OrthoDB" id="7057833at2"/>
<dbReference type="GO" id="GO:0016747">
    <property type="term" value="F:acyltransferase activity, transferring groups other than amino-acyl groups"/>
    <property type="evidence" value="ECO:0007669"/>
    <property type="project" value="InterPro"/>
</dbReference>
<name>A0A3N2DMH6_9GAMM</name>
<reference evidence="2 3" key="1">
    <citation type="submission" date="2018-11" db="EMBL/GenBank/DDBJ databases">
        <title>Genomic Encyclopedia of Type Strains, Phase IV (KMG-IV): sequencing the most valuable type-strain genomes for metagenomic binning, comparative biology and taxonomic classification.</title>
        <authorList>
            <person name="Goeker M."/>
        </authorList>
    </citation>
    <scope>NUCLEOTIDE SEQUENCE [LARGE SCALE GENOMIC DNA]</scope>
    <source>
        <strain evidence="2 3">DSM 100316</strain>
    </source>
</reference>
<evidence type="ECO:0000259" key="1">
    <source>
        <dbReference type="PROSITE" id="PS51186"/>
    </source>
</evidence>
<protein>
    <submittedName>
        <fullName evidence="2">Acetyltransferase (GNAT) family protein</fullName>
    </submittedName>
</protein>
<dbReference type="AlphaFoldDB" id="A0A3N2DMH6"/>
<dbReference type="SUPFAM" id="SSF55729">
    <property type="entry name" value="Acyl-CoA N-acyltransferases (Nat)"/>
    <property type="match status" value="1"/>
</dbReference>
<keyword evidence="2" id="KW-0808">Transferase</keyword>
<keyword evidence="3" id="KW-1185">Reference proteome</keyword>
<comment type="caution">
    <text evidence="2">The sequence shown here is derived from an EMBL/GenBank/DDBJ whole genome shotgun (WGS) entry which is preliminary data.</text>
</comment>
<organism evidence="2 3">
    <name type="scientific">Sinobacterium caligoides</name>
    <dbReference type="NCBI Taxonomy" id="933926"/>
    <lineage>
        <taxon>Bacteria</taxon>
        <taxon>Pseudomonadati</taxon>
        <taxon>Pseudomonadota</taxon>
        <taxon>Gammaproteobacteria</taxon>
        <taxon>Cellvibrionales</taxon>
        <taxon>Spongiibacteraceae</taxon>
        <taxon>Sinobacterium</taxon>
    </lineage>
</organism>
<dbReference type="InterPro" id="IPR000182">
    <property type="entry name" value="GNAT_dom"/>
</dbReference>
<feature type="domain" description="N-acetyltransferase" evidence="1">
    <location>
        <begin position="43"/>
        <end position="194"/>
    </location>
</feature>
<proteinExistence type="predicted"/>
<dbReference type="PANTHER" id="PTHR42791:SF1">
    <property type="entry name" value="N-ACETYLTRANSFERASE DOMAIN-CONTAINING PROTEIN"/>
    <property type="match status" value="1"/>
</dbReference>
<dbReference type="Pfam" id="PF00583">
    <property type="entry name" value="Acetyltransf_1"/>
    <property type="match status" value="1"/>
</dbReference>
<evidence type="ECO:0000313" key="2">
    <source>
        <dbReference type="EMBL" id="ROS01008.1"/>
    </source>
</evidence>
<dbReference type="Gene3D" id="3.40.630.30">
    <property type="match status" value="1"/>
</dbReference>
<accession>A0A3N2DMH6</accession>
<dbReference type="RefSeq" id="WP_123711855.1">
    <property type="nucleotide sequence ID" value="NZ_RKHR01000004.1"/>
</dbReference>
<dbReference type="PROSITE" id="PS51186">
    <property type="entry name" value="GNAT"/>
    <property type="match status" value="1"/>
</dbReference>
<dbReference type="InterPro" id="IPR016181">
    <property type="entry name" value="Acyl_CoA_acyltransferase"/>
</dbReference>
<gene>
    <name evidence="2" type="ORF">EDC56_1431</name>
</gene>
<sequence>MFSREVDRAQQAQQQQLIDIFSEGFSDDPMFNWMSPKPCLAGYVFELLTESYMDLNLSFIQREGAGATLWQGPGQQVGDPIDLSALWRGFRLYGFRALWRVLRVGRAMEKHHPKEPHYYLFAIATQISARGQGVGSLLLAHTLRKADEQGVGAYLENSKQDNLAFYRGHGFEVIRELVPVPGAPTLYLMWREPQPV</sequence>
<dbReference type="InterPro" id="IPR052523">
    <property type="entry name" value="Trichothecene_AcTrans"/>
</dbReference>
<evidence type="ECO:0000313" key="3">
    <source>
        <dbReference type="Proteomes" id="UP000275394"/>
    </source>
</evidence>
<dbReference type="CDD" id="cd04301">
    <property type="entry name" value="NAT_SF"/>
    <property type="match status" value="1"/>
</dbReference>
<dbReference type="Proteomes" id="UP000275394">
    <property type="component" value="Unassembled WGS sequence"/>
</dbReference>
<dbReference type="EMBL" id="RKHR01000004">
    <property type="protein sequence ID" value="ROS01008.1"/>
    <property type="molecule type" value="Genomic_DNA"/>
</dbReference>